<protein>
    <submittedName>
        <fullName evidence="1">Uncharacterized protein</fullName>
    </submittedName>
</protein>
<name>A0ACC0FMV6_9ERIC</name>
<sequence length="138" mass="15159">MARLQWGQGVTMSDRRKSLLRNFVLEMIEVPKRHVENGKMIPYSSITTQCGVCKAEKFPSYPNLNQEGGVLASGALHWVVTQEPKIHKGGLIVGFDLGREEYEFVYDCSGLGGMPIGDVAAAEERIANPDHVVAAFPV</sequence>
<dbReference type="Proteomes" id="UP001060215">
    <property type="component" value="Chromosome 14"/>
</dbReference>
<dbReference type="EMBL" id="CM045771">
    <property type="protein sequence ID" value="KAI7989849.1"/>
    <property type="molecule type" value="Genomic_DNA"/>
</dbReference>
<gene>
    <name evidence="1" type="ORF">LOK49_LG13G01849</name>
</gene>
<organism evidence="1 2">
    <name type="scientific">Camellia lanceoleosa</name>
    <dbReference type="NCBI Taxonomy" id="1840588"/>
    <lineage>
        <taxon>Eukaryota</taxon>
        <taxon>Viridiplantae</taxon>
        <taxon>Streptophyta</taxon>
        <taxon>Embryophyta</taxon>
        <taxon>Tracheophyta</taxon>
        <taxon>Spermatophyta</taxon>
        <taxon>Magnoliopsida</taxon>
        <taxon>eudicotyledons</taxon>
        <taxon>Gunneridae</taxon>
        <taxon>Pentapetalae</taxon>
        <taxon>asterids</taxon>
        <taxon>Ericales</taxon>
        <taxon>Theaceae</taxon>
        <taxon>Camellia</taxon>
    </lineage>
</organism>
<reference evidence="1 2" key="1">
    <citation type="journal article" date="2022" name="Plant J.">
        <title>Chromosome-level genome of Camellia lanceoleosa provides a valuable resource for understanding genome evolution and self-incompatibility.</title>
        <authorList>
            <person name="Gong W."/>
            <person name="Xiao S."/>
            <person name="Wang L."/>
            <person name="Liao Z."/>
            <person name="Chang Y."/>
            <person name="Mo W."/>
            <person name="Hu G."/>
            <person name="Li W."/>
            <person name="Zhao G."/>
            <person name="Zhu H."/>
            <person name="Hu X."/>
            <person name="Ji K."/>
            <person name="Xiang X."/>
            <person name="Song Q."/>
            <person name="Yuan D."/>
            <person name="Jin S."/>
            <person name="Zhang L."/>
        </authorList>
    </citation>
    <scope>NUCLEOTIDE SEQUENCE [LARGE SCALE GENOMIC DNA]</scope>
    <source>
        <strain evidence="1">SQ_2022a</strain>
    </source>
</reference>
<evidence type="ECO:0000313" key="1">
    <source>
        <dbReference type="EMBL" id="KAI7989849.1"/>
    </source>
</evidence>
<evidence type="ECO:0000313" key="2">
    <source>
        <dbReference type="Proteomes" id="UP001060215"/>
    </source>
</evidence>
<comment type="caution">
    <text evidence="1">The sequence shown here is derived from an EMBL/GenBank/DDBJ whole genome shotgun (WGS) entry which is preliminary data.</text>
</comment>
<accession>A0ACC0FMV6</accession>
<keyword evidence="2" id="KW-1185">Reference proteome</keyword>
<proteinExistence type="predicted"/>